<comment type="caution">
    <text evidence="1">The sequence shown here is derived from an EMBL/GenBank/DDBJ whole genome shotgun (WGS) entry which is preliminary data.</text>
</comment>
<evidence type="ECO:0000313" key="1">
    <source>
        <dbReference type="EMBL" id="KAJ9080587.1"/>
    </source>
</evidence>
<sequence length="134" mass="15365">MTTRRKEFIDGKLKGLLRDWYQPKEDLNPVNVKVCLVIGKVLEEFVTMQSKNKLPSKKLSHLENNNPIQSASGFNPGHTMMTNELEHHRDHIAPNYVPVRTLTYTEIMACQKEVKTRPNVKPANKHQPLPVPSL</sequence>
<gene>
    <name evidence="1" type="ORF">DSO57_1023303</name>
</gene>
<proteinExistence type="predicted"/>
<evidence type="ECO:0000313" key="2">
    <source>
        <dbReference type="Proteomes" id="UP001165960"/>
    </source>
</evidence>
<dbReference type="EMBL" id="QTSX02001541">
    <property type="protein sequence ID" value="KAJ9080587.1"/>
    <property type="molecule type" value="Genomic_DNA"/>
</dbReference>
<organism evidence="1 2">
    <name type="scientific">Entomophthora muscae</name>
    <dbReference type="NCBI Taxonomy" id="34485"/>
    <lineage>
        <taxon>Eukaryota</taxon>
        <taxon>Fungi</taxon>
        <taxon>Fungi incertae sedis</taxon>
        <taxon>Zoopagomycota</taxon>
        <taxon>Entomophthoromycotina</taxon>
        <taxon>Entomophthoromycetes</taxon>
        <taxon>Entomophthorales</taxon>
        <taxon>Entomophthoraceae</taxon>
        <taxon>Entomophthora</taxon>
    </lineage>
</organism>
<name>A0ACC2U110_9FUNG</name>
<protein>
    <submittedName>
        <fullName evidence="1">Uncharacterized protein</fullName>
    </submittedName>
</protein>
<keyword evidence="2" id="KW-1185">Reference proteome</keyword>
<dbReference type="Proteomes" id="UP001165960">
    <property type="component" value="Unassembled WGS sequence"/>
</dbReference>
<reference evidence="1" key="1">
    <citation type="submission" date="2022-04" db="EMBL/GenBank/DDBJ databases">
        <title>Genome of the entomopathogenic fungus Entomophthora muscae.</title>
        <authorList>
            <person name="Elya C."/>
            <person name="Lovett B.R."/>
            <person name="Lee E."/>
            <person name="Macias A.M."/>
            <person name="Hajek A.E."/>
            <person name="De Bivort B.L."/>
            <person name="Kasson M.T."/>
            <person name="De Fine Licht H.H."/>
            <person name="Stajich J.E."/>
        </authorList>
    </citation>
    <scope>NUCLEOTIDE SEQUENCE</scope>
    <source>
        <strain evidence="1">Berkeley</strain>
    </source>
</reference>
<accession>A0ACC2U110</accession>